<dbReference type="Pfam" id="PF00528">
    <property type="entry name" value="BPD_transp_1"/>
    <property type="match status" value="1"/>
</dbReference>
<keyword evidence="6 11" id="KW-0812">Transmembrane</keyword>
<dbReference type="InterPro" id="IPR010065">
    <property type="entry name" value="AA_ABC_transptr_permease_3TM"/>
</dbReference>
<dbReference type="EMBL" id="LDOU01000034">
    <property type="protein sequence ID" value="KLV04536.1"/>
    <property type="molecule type" value="Genomic_DNA"/>
</dbReference>
<dbReference type="RefSeq" id="WP_047887681.1">
    <property type="nucleotide sequence ID" value="NZ_CP071326.1"/>
</dbReference>
<evidence type="ECO:0000256" key="6">
    <source>
        <dbReference type="ARBA" id="ARBA00022692"/>
    </source>
</evidence>
<feature type="compositionally biased region" description="Polar residues" evidence="12">
    <location>
        <begin position="235"/>
        <end position="256"/>
    </location>
</feature>
<dbReference type="GO" id="GO:0006865">
    <property type="term" value="P:amino acid transport"/>
    <property type="evidence" value="ECO:0007669"/>
    <property type="project" value="UniProtKB-KW"/>
</dbReference>
<dbReference type="Proteomes" id="UP000035909">
    <property type="component" value="Unassembled WGS sequence"/>
</dbReference>
<sequence>MFEMLISYGPKLLDGAIMTLKLTFIAVAIALLLSLPLAMLRRSKKGLFQYPVRLYVSFFRGTPLLAQLFLVYYGSGQFRPELMEAGLWWFFRDPFYCALFTFALNSTAYQIEILRGALQAVPPGEVEAGVAMGMPPHLLYRKIILPHTYRIAFPALGNEIILMLKGGAIASVITLLDLMGQTRRAFSQTFDISVYVWAALIYLLITTLFVLVWRRIEHRLTRHLRLNIVSRPASSQADTRPATQQPSMQQTNTSVAAQPLQAKEATHVR</sequence>
<evidence type="ECO:0000259" key="13">
    <source>
        <dbReference type="PROSITE" id="PS50928"/>
    </source>
</evidence>
<keyword evidence="8 11" id="KW-1133">Transmembrane helix</keyword>
<keyword evidence="4" id="KW-1003">Cell membrane</keyword>
<dbReference type="PROSITE" id="PS50928">
    <property type="entry name" value="ABC_TM1"/>
    <property type="match status" value="1"/>
</dbReference>
<evidence type="ECO:0000313" key="15">
    <source>
        <dbReference type="Proteomes" id="UP000035909"/>
    </source>
</evidence>
<keyword evidence="9 11" id="KW-0472">Membrane</keyword>
<dbReference type="PANTHER" id="PTHR30614:SF10">
    <property type="entry name" value="ARGININE ABC TRANSPORTER PERMEASE PROTEIN ARTM"/>
    <property type="match status" value="1"/>
</dbReference>
<feature type="transmembrane region" description="Helical" evidence="11">
    <location>
        <begin position="52"/>
        <end position="74"/>
    </location>
</feature>
<dbReference type="Gene3D" id="1.10.3720.10">
    <property type="entry name" value="MetI-like"/>
    <property type="match status" value="1"/>
</dbReference>
<feature type="transmembrane region" description="Helical" evidence="11">
    <location>
        <begin position="192"/>
        <end position="213"/>
    </location>
</feature>
<evidence type="ECO:0000256" key="10">
    <source>
        <dbReference type="ARBA" id="ARBA00040319"/>
    </source>
</evidence>
<evidence type="ECO:0000256" key="3">
    <source>
        <dbReference type="ARBA" id="ARBA00022448"/>
    </source>
</evidence>
<dbReference type="NCBIfam" id="TIGR01726">
    <property type="entry name" value="HEQRo_perm_3TM"/>
    <property type="match status" value="1"/>
</dbReference>
<evidence type="ECO:0000256" key="9">
    <source>
        <dbReference type="ARBA" id="ARBA00023136"/>
    </source>
</evidence>
<evidence type="ECO:0000256" key="4">
    <source>
        <dbReference type="ARBA" id="ARBA00022475"/>
    </source>
</evidence>
<keyword evidence="15" id="KW-1185">Reference proteome</keyword>
<dbReference type="AlphaFoldDB" id="A0A0J1GXZ9"/>
<dbReference type="InterPro" id="IPR043429">
    <property type="entry name" value="ArtM/GltK/GlnP/TcyL/YhdX-like"/>
</dbReference>
<dbReference type="PATRIC" id="fig|320778.3.peg.5016"/>
<dbReference type="InterPro" id="IPR000515">
    <property type="entry name" value="MetI-like"/>
</dbReference>
<gene>
    <name evidence="14" type="ORF">ABT57_23465</name>
</gene>
<evidence type="ECO:0000256" key="1">
    <source>
        <dbReference type="ARBA" id="ARBA00004429"/>
    </source>
</evidence>
<evidence type="ECO:0000313" key="14">
    <source>
        <dbReference type="EMBL" id="KLV04536.1"/>
    </source>
</evidence>
<keyword evidence="5" id="KW-0997">Cell inner membrane</keyword>
<reference evidence="14 15" key="1">
    <citation type="submission" date="2015-05" db="EMBL/GenBank/DDBJ databases">
        <title>Photobacterium galathea sp. nov.</title>
        <authorList>
            <person name="Machado H."/>
            <person name="Gram L."/>
        </authorList>
    </citation>
    <scope>NUCLEOTIDE SEQUENCE [LARGE SCALE GENOMIC DNA]</scope>
    <source>
        <strain evidence="14 15">DSM 22954</strain>
    </source>
</reference>
<comment type="similarity">
    <text evidence="2">Belongs to the binding-protein-dependent transport system permease family. HisMQ subfamily.</text>
</comment>
<feature type="region of interest" description="Disordered" evidence="12">
    <location>
        <begin position="235"/>
        <end position="269"/>
    </location>
</feature>
<dbReference type="SUPFAM" id="SSF161098">
    <property type="entry name" value="MetI-like"/>
    <property type="match status" value="1"/>
</dbReference>
<keyword evidence="3 11" id="KW-0813">Transport</keyword>
<name>A0A0J1GXZ9_9GAMM</name>
<evidence type="ECO:0000256" key="2">
    <source>
        <dbReference type="ARBA" id="ARBA00010072"/>
    </source>
</evidence>
<evidence type="ECO:0000256" key="12">
    <source>
        <dbReference type="SAM" id="MobiDB-lite"/>
    </source>
</evidence>
<accession>A0A0J1GXZ9</accession>
<dbReference type="OrthoDB" id="4404959at2"/>
<dbReference type="CDD" id="cd06261">
    <property type="entry name" value="TM_PBP2"/>
    <property type="match status" value="1"/>
</dbReference>
<proteinExistence type="inferred from homology"/>
<comment type="caution">
    <text evidence="14">The sequence shown here is derived from an EMBL/GenBank/DDBJ whole genome shotgun (WGS) entry which is preliminary data.</text>
</comment>
<evidence type="ECO:0000256" key="5">
    <source>
        <dbReference type="ARBA" id="ARBA00022519"/>
    </source>
</evidence>
<dbReference type="GO" id="GO:0022857">
    <property type="term" value="F:transmembrane transporter activity"/>
    <property type="evidence" value="ECO:0007669"/>
    <property type="project" value="InterPro"/>
</dbReference>
<organism evidence="14 15">
    <name type="scientific">Photobacterium ganghwense</name>
    <dbReference type="NCBI Taxonomy" id="320778"/>
    <lineage>
        <taxon>Bacteria</taxon>
        <taxon>Pseudomonadati</taxon>
        <taxon>Pseudomonadota</taxon>
        <taxon>Gammaproteobacteria</taxon>
        <taxon>Vibrionales</taxon>
        <taxon>Vibrionaceae</taxon>
        <taxon>Photobacterium</taxon>
    </lineage>
</organism>
<dbReference type="STRING" id="320778.ABT57_23465"/>
<keyword evidence="7" id="KW-0029">Amino-acid transport</keyword>
<feature type="transmembrane region" description="Helical" evidence="11">
    <location>
        <begin position="160"/>
        <end position="180"/>
    </location>
</feature>
<feature type="transmembrane region" description="Helical" evidence="11">
    <location>
        <begin position="86"/>
        <end position="105"/>
    </location>
</feature>
<feature type="domain" description="ABC transmembrane type-1" evidence="13">
    <location>
        <begin position="16"/>
        <end position="213"/>
    </location>
</feature>
<evidence type="ECO:0000256" key="8">
    <source>
        <dbReference type="ARBA" id="ARBA00022989"/>
    </source>
</evidence>
<evidence type="ECO:0000256" key="11">
    <source>
        <dbReference type="RuleBase" id="RU363032"/>
    </source>
</evidence>
<dbReference type="InterPro" id="IPR035906">
    <property type="entry name" value="MetI-like_sf"/>
</dbReference>
<dbReference type="PANTHER" id="PTHR30614">
    <property type="entry name" value="MEMBRANE COMPONENT OF AMINO ACID ABC TRANSPORTER"/>
    <property type="match status" value="1"/>
</dbReference>
<dbReference type="GO" id="GO:0043190">
    <property type="term" value="C:ATP-binding cassette (ABC) transporter complex"/>
    <property type="evidence" value="ECO:0007669"/>
    <property type="project" value="InterPro"/>
</dbReference>
<comment type="subcellular location">
    <subcellularLocation>
        <location evidence="1">Cell inner membrane</location>
        <topology evidence="1">Multi-pass membrane protein</topology>
    </subcellularLocation>
    <subcellularLocation>
        <location evidence="11">Cell membrane</location>
        <topology evidence="11">Multi-pass membrane protein</topology>
    </subcellularLocation>
</comment>
<feature type="transmembrane region" description="Helical" evidence="11">
    <location>
        <begin position="20"/>
        <end position="40"/>
    </location>
</feature>
<protein>
    <recommendedName>
        <fullName evidence="10">Arginine ABC transporter permease protein ArtM</fullName>
    </recommendedName>
</protein>
<evidence type="ECO:0000256" key="7">
    <source>
        <dbReference type="ARBA" id="ARBA00022970"/>
    </source>
</evidence>